<reference evidence="2 3" key="1">
    <citation type="submission" date="2016-11" db="EMBL/GenBank/DDBJ databases">
        <authorList>
            <person name="Jaros S."/>
            <person name="Januszkiewicz K."/>
            <person name="Wedrychowicz H."/>
        </authorList>
    </citation>
    <scope>NUCLEOTIDE SEQUENCE [LARGE SCALE GENOMIC DNA]</scope>
    <source>
        <strain evidence="2 3">GAS242</strain>
    </source>
</reference>
<dbReference type="AlphaFoldDB" id="A0A1M5PU72"/>
<evidence type="ECO:0000313" key="3">
    <source>
        <dbReference type="Proteomes" id="UP000190675"/>
    </source>
</evidence>
<feature type="region of interest" description="Disordered" evidence="1">
    <location>
        <begin position="1"/>
        <end position="29"/>
    </location>
</feature>
<evidence type="ECO:0000313" key="2">
    <source>
        <dbReference type="EMBL" id="SHH05348.1"/>
    </source>
</evidence>
<organism evidence="2 3">
    <name type="scientific">Bradyrhizobium erythrophlei</name>
    <dbReference type="NCBI Taxonomy" id="1437360"/>
    <lineage>
        <taxon>Bacteria</taxon>
        <taxon>Pseudomonadati</taxon>
        <taxon>Pseudomonadota</taxon>
        <taxon>Alphaproteobacteria</taxon>
        <taxon>Hyphomicrobiales</taxon>
        <taxon>Nitrobacteraceae</taxon>
        <taxon>Bradyrhizobium</taxon>
    </lineage>
</organism>
<gene>
    <name evidence="2" type="ORF">SAMN05444169_5476</name>
</gene>
<protein>
    <submittedName>
        <fullName evidence="2">Uncharacterized protein</fullName>
    </submittedName>
</protein>
<proteinExistence type="predicted"/>
<evidence type="ECO:0000256" key="1">
    <source>
        <dbReference type="SAM" id="MobiDB-lite"/>
    </source>
</evidence>
<dbReference type="Proteomes" id="UP000190675">
    <property type="component" value="Chromosome I"/>
</dbReference>
<dbReference type="EMBL" id="LT670818">
    <property type="protein sequence ID" value="SHH05348.1"/>
    <property type="molecule type" value="Genomic_DNA"/>
</dbReference>
<feature type="compositionally biased region" description="Polar residues" evidence="1">
    <location>
        <begin position="1"/>
        <end position="10"/>
    </location>
</feature>
<sequence length="166" mass="18385">MGSRVSTPNPSGIARARKGRSNRPAMSTKSRQTIYGGAIMGARIRAESAREAAKKAIRAADRAEAEAWSIRMEGYGGPAQPSPTIAQSLNGGLGWMEIECNRCKTRASIPLDAIRRARDTSIWKLEGSFRCRSCGTRRYKPPVHMIKLTAEREITPYAWVHPDEDR</sequence>
<accession>A0A1M5PU72</accession>
<name>A0A1M5PU72_9BRAD</name>